<evidence type="ECO:0000313" key="1">
    <source>
        <dbReference type="EMBL" id="KXV51143.1"/>
    </source>
</evidence>
<dbReference type="STRING" id="318683.A0U94_06600"/>
<organism evidence="1 2">
    <name type="scientific">Gluconobacter albidus</name>
    <dbReference type="NCBI Taxonomy" id="318683"/>
    <lineage>
        <taxon>Bacteria</taxon>
        <taxon>Pseudomonadati</taxon>
        <taxon>Pseudomonadota</taxon>
        <taxon>Alphaproteobacteria</taxon>
        <taxon>Acetobacterales</taxon>
        <taxon>Acetobacteraceae</taxon>
        <taxon>Gluconobacter</taxon>
    </lineage>
</organism>
<dbReference type="AlphaFoldDB" id="A0A149TNT2"/>
<gene>
    <name evidence="1" type="ORF">AD945_00665</name>
</gene>
<accession>A0A149TNT2</accession>
<evidence type="ECO:0000313" key="2">
    <source>
        <dbReference type="Proteomes" id="UP000075636"/>
    </source>
</evidence>
<proteinExistence type="predicted"/>
<dbReference type="RefSeq" id="WP_062105687.1">
    <property type="nucleotide sequence ID" value="NZ_JAERLB010000031.1"/>
</dbReference>
<dbReference type="PATRIC" id="fig|318683.6.peg.3535"/>
<comment type="caution">
    <text evidence="1">The sequence shown here is derived from an EMBL/GenBank/DDBJ whole genome shotgun (WGS) entry which is preliminary data.</text>
</comment>
<dbReference type="OrthoDB" id="7221684at2"/>
<dbReference type="Proteomes" id="UP000075636">
    <property type="component" value="Unassembled WGS sequence"/>
</dbReference>
<protein>
    <submittedName>
        <fullName evidence="1">Uncharacterized protein</fullName>
    </submittedName>
</protein>
<sequence length="93" mass="11185">MRVDPEPQWLWIWRAWHRLSSERHEAPHGIMMPMGGGLISGRPRQIPWSSVRLWAEHHGMSMQEMALLDRCIVLMDEVFIRRWVEKQERQRAS</sequence>
<reference evidence="1 2" key="1">
    <citation type="submission" date="2015-06" db="EMBL/GenBank/DDBJ databases">
        <title>Improved classification and identification of acetic acid bacteria using matrix-assisted laser desorption/ionization time-of-flight mass spectrometry; Gluconobacter nephelii and Gluconobacter uchimurae are later heterotypic synonyms of Gluconobacter japonicus and Gluconobacter oxydans, respectively.</title>
        <authorList>
            <person name="Li L."/>
            <person name="Cleenwerck I."/>
            <person name="De Vuyst L."/>
            <person name="Vandamme P."/>
        </authorList>
    </citation>
    <scope>NUCLEOTIDE SEQUENCE [LARGE SCALE GENOMIC DNA]</scope>
    <source>
        <strain evidence="1 2">LMG 1768</strain>
    </source>
</reference>
<dbReference type="EMBL" id="LHZR01000054">
    <property type="protein sequence ID" value="KXV51143.1"/>
    <property type="molecule type" value="Genomic_DNA"/>
</dbReference>
<name>A0A149TNT2_9PROT</name>